<dbReference type="EMBL" id="JAHKRT010000004">
    <property type="protein sequence ID" value="MBU3078018.1"/>
    <property type="molecule type" value="Genomic_DNA"/>
</dbReference>
<dbReference type="Proteomes" id="UP000776276">
    <property type="component" value="Unassembled WGS sequence"/>
</dbReference>
<feature type="region of interest" description="Disordered" evidence="2">
    <location>
        <begin position="153"/>
        <end position="181"/>
    </location>
</feature>
<dbReference type="PANTHER" id="PTHR36504:SF1">
    <property type="entry name" value="LIPOPOLYSACCHARIDE EXPORT SYSTEM PROTEIN LPTA"/>
    <property type="match status" value="1"/>
</dbReference>
<protein>
    <submittedName>
        <fullName evidence="5">LptA/OstA family protein</fullName>
    </submittedName>
</protein>
<keyword evidence="1 3" id="KW-0732">Signal</keyword>
<dbReference type="InterPro" id="IPR005653">
    <property type="entry name" value="OstA-like_N"/>
</dbReference>
<reference evidence="5 6" key="1">
    <citation type="submission" date="2021-06" db="EMBL/GenBank/DDBJ databases">
        <title>Sphingomonas sp. XMGL2, whole genome shotgun sequencing project.</title>
        <authorList>
            <person name="Zhao G."/>
            <person name="Shen L."/>
        </authorList>
    </citation>
    <scope>NUCLEOTIDE SEQUENCE [LARGE SCALE GENOMIC DNA]</scope>
    <source>
        <strain evidence="5 6">XMGL2</strain>
    </source>
</reference>
<feature type="chain" id="PRO_5045838827" evidence="3">
    <location>
        <begin position="21"/>
        <end position="181"/>
    </location>
</feature>
<evidence type="ECO:0000256" key="3">
    <source>
        <dbReference type="SAM" id="SignalP"/>
    </source>
</evidence>
<dbReference type="InterPro" id="IPR052037">
    <property type="entry name" value="LPS_export_LptA"/>
</dbReference>
<dbReference type="Pfam" id="PF03968">
    <property type="entry name" value="LptD_N"/>
    <property type="match status" value="1"/>
</dbReference>
<sequence>MIRRLALLGTLILAAAPALGQGIGALKGHDSDAPVDVSSDHLEVQDKANRAILTGNVRAQQGDLSLAAPRMTAAYLPGQNGGDPQIQRLDASGGVTLVSPSETARSSFAIYDLNRRIITMIGGVTLTRGTNKVSGGRMVYDLNSGRATMDGSAVGGGSAAAGGRVTGRFTVPKRQDQPQSR</sequence>
<evidence type="ECO:0000313" key="6">
    <source>
        <dbReference type="Proteomes" id="UP000776276"/>
    </source>
</evidence>
<feature type="signal peptide" evidence="3">
    <location>
        <begin position="1"/>
        <end position="20"/>
    </location>
</feature>
<evidence type="ECO:0000259" key="4">
    <source>
        <dbReference type="Pfam" id="PF03968"/>
    </source>
</evidence>
<dbReference type="PANTHER" id="PTHR36504">
    <property type="entry name" value="LIPOPOLYSACCHARIDE EXPORT SYSTEM PROTEIN LPTA"/>
    <property type="match status" value="1"/>
</dbReference>
<name>A0ABS6BI77_9SPHN</name>
<comment type="caution">
    <text evidence="5">The sequence shown here is derived from an EMBL/GenBank/DDBJ whole genome shotgun (WGS) entry which is preliminary data.</text>
</comment>
<evidence type="ECO:0000256" key="2">
    <source>
        <dbReference type="SAM" id="MobiDB-lite"/>
    </source>
</evidence>
<evidence type="ECO:0000256" key="1">
    <source>
        <dbReference type="ARBA" id="ARBA00022729"/>
    </source>
</evidence>
<keyword evidence="6" id="KW-1185">Reference proteome</keyword>
<feature type="domain" description="Organic solvent tolerance-like N-terminal" evidence="4">
    <location>
        <begin position="37"/>
        <end position="145"/>
    </location>
</feature>
<gene>
    <name evidence="5" type="ORF">KOF26_09085</name>
</gene>
<dbReference type="RefSeq" id="WP_216323498.1">
    <property type="nucleotide sequence ID" value="NZ_JAHKRT010000004.1"/>
</dbReference>
<proteinExistence type="predicted"/>
<accession>A0ABS6BI77</accession>
<organism evidence="5 6">
    <name type="scientific">Sphingomonas quercus</name>
    <dbReference type="NCBI Taxonomy" id="2842451"/>
    <lineage>
        <taxon>Bacteria</taxon>
        <taxon>Pseudomonadati</taxon>
        <taxon>Pseudomonadota</taxon>
        <taxon>Alphaproteobacteria</taxon>
        <taxon>Sphingomonadales</taxon>
        <taxon>Sphingomonadaceae</taxon>
        <taxon>Sphingomonas</taxon>
    </lineage>
</organism>
<evidence type="ECO:0000313" key="5">
    <source>
        <dbReference type="EMBL" id="MBU3078018.1"/>
    </source>
</evidence>